<dbReference type="Proteomes" id="UP000199312">
    <property type="component" value="Unassembled WGS sequence"/>
</dbReference>
<keyword evidence="2" id="KW-1185">Reference proteome</keyword>
<dbReference type="EMBL" id="FOZP01000001">
    <property type="protein sequence ID" value="SFS30589.1"/>
    <property type="molecule type" value="Genomic_DNA"/>
</dbReference>
<gene>
    <name evidence="1" type="ORF">SAMN04488006_0456</name>
</gene>
<proteinExistence type="predicted"/>
<organism evidence="1 2">
    <name type="scientific">Lutibacter maritimus</name>
    <dbReference type="NCBI Taxonomy" id="593133"/>
    <lineage>
        <taxon>Bacteria</taxon>
        <taxon>Pseudomonadati</taxon>
        <taxon>Bacteroidota</taxon>
        <taxon>Flavobacteriia</taxon>
        <taxon>Flavobacteriales</taxon>
        <taxon>Flavobacteriaceae</taxon>
        <taxon>Lutibacter</taxon>
    </lineage>
</organism>
<dbReference type="STRING" id="593133.SAMN04488006_0456"/>
<dbReference type="AlphaFoldDB" id="A0A1I6NRQ4"/>
<evidence type="ECO:0000313" key="2">
    <source>
        <dbReference type="Proteomes" id="UP000199312"/>
    </source>
</evidence>
<accession>A0A1I6NRQ4</accession>
<name>A0A1I6NRQ4_9FLAO</name>
<evidence type="ECO:0000313" key="1">
    <source>
        <dbReference type="EMBL" id="SFS30589.1"/>
    </source>
</evidence>
<reference evidence="2" key="1">
    <citation type="submission" date="2016-10" db="EMBL/GenBank/DDBJ databases">
        <authorList>
            <person name="Varghese N."/>
            <person name="Submissions S."/>
        </authorList>
    </citation>
    <scope>NUCLEOTIDE SEQUENCE [LARGE SCALE GENOMIC DNA]</scope>
    <source>
        <strain evidence="2">DSM 24450</strain>
    </source>
</reference>
<sequence length="81" mass="9082">MKGIIGLYTCSCHLFSSYEAAETAKKQKLAIGTPVKNRCTKTIGKVIELCEQKGYVIVKYGPLPKDNHLEHVQELIKIKPH</sequence>
<dbReference type="RefSeq" id="WP_090222120.1">
    <property type="nucleotide sequence ID" value="NZ_FOZP01000001.1"/>
</dbReference>
<protein>
    <submittedName>
        <fullName evidence="1">Uncharacterized protein</fullName>
    </submittedName>
</protein>